<comment type="caution">
    <text evidence="1">The sequence shown here is derived from an EMBL/GenBank/DDBJ whole genome shotgun (WGS) entry which is preliminary data.</text>
</comment>
<dbReference type="RefSeq" id="WP_107296236.1">
    <property type="nucleotide sequence ID" value="NZ_PYMB01000001.1"/>
</dbReference>
<reference evidence="1 2" key="1">
    <citation type="submission" date="2018-03" db="EMBL/GenBank/DDBJ databases">
        <title>Whole genome sequencing of Histamine producing bacteria.</title>
        <authorList>
            <person name="Butler K."/>
        </authorList>
    </citation>
    <scope>NUCLEOTIDE SEQUENCE [LARGE SCALE GENOMIC DNA]</scope>
    <source>
        <strain evidence="1 2">DSM 19138</strain>
    </source>
</reference>
<evidence type="ECO:0000313" key="1">
    <source>
        <dbReference type="EMBL" id="PSW15616.1"/>
    </source>
</evidence>
<dbReference type="AlphaFoldDB" id="A0A2T3NJD1"/>
<dbReference type="EMBL" id="PYMB01000001">
    <property type="protein sequence ID" value="PSW15616.1"/>
    <property type="molecule type" value="Genomic_DNA"/>
</dbReference>
<gene>
    <name evidence="1" type="ORF">C9J01_00955</name>
</gene>
<name>A0A2T3NJD1_9GAMM</name>
<dbReference type="OrthoDB" id="5829321at2"/>
<evidence type="ECO:0000313" key="2">
    <source>
        <dbReference type="Proteomes" id="UP000241346"/>
    </source>
</evidence>
<accession>A0A2T3NJD1</accession>
<protein>
    <submittedName>
        <fullName evidence="1">Uncharacterized protein</fullName>
    </submittedName>
</protein>
<organism evidence="1 2">
    <name type="scientific">Photobacterium rosenbergii</name>
    <dbReference type="NCBI Taxonomy" id="294936"/>
    <lineage>
        <taxon>Bacteria</taxon>
        <taxon>Pseudomonadati</taxon>
        <taxon>Pseudomonadota</taxon>
        <taxon>Gammaproteobacteria</taxon>
        <taxon>Vibrionales</taxon>
        <taxon>Vibrionaceae</taxon>
        <taxon>Photobacterium</taxon>
    </lineage>
</organism>
<dbReference type="Proteomes" id="UP000241346">
    <property type="component" value="Unassembled WGS sequence"/>
</dbReference>
<proteinExistence type="predicted"/>
<sequence length="63" mass="7650">MNKLKKMITKLIFETRRDCLARVVCGYQAEYSWQVLGYQSQREFEKDLALSLYRQRAKRHHTL</sequence>